<evidence type="ECO:0000256" key="5">
    <source>
        <dbReference type="SAM" id="Phobius"/>
    </source>
</evidence>
<gene>
    <name evidence="7" type="ORF">VB248_14915</name>
</gene>
<dbReference type="Pfam" id="PF02518">
    <property type="entry name" value="HATPase_c"/>
    <property type="match status" value="1"/>
</dbReference>
<evidence type="ECO:0000256" key="3">
    <source>
        <dbReference type="ARBA" id="ARBA00022679"/>
    </source>
</evidence>
<dbReference type="PANTHER" id="PTHR43047">
    <property type="entry name" value="TWO-COMPONENT HISTIDINE PROTEIN KINASE"/>
    <property type="match status" value="1"/>
</dbReference>
<dbReference type="InterPro" id="IPR004358">
    <property type="entry name" value="Sig_transdc_His_kin-like_C"/>
</dbReference>
<dbReference type="PANTHER" id="PTHR43047:SF72">
    <property type="entry name" value="OSMOSENSING HISTIDINE PROTEIN KINASE SLN1"/>
    <property type="match status" value="1"/>
</dbReference>
<keyword evidence="5" id="KW-0472">Membrane</keyword>
<dbReference type="RefSeq" id="WP_323297595.1">
    <property type="nucleotide sequence ID" value="NZ_JAYFUM010000017.1"/>
</dbReference>
<dbReference type="InterPro" id="IPR005467">
    <property type="entry name" value="His_kinase_dom"/>
</dbReference>
<evidence type="ECO:0000256" key="2">
    <source>
        <dbReference type="ARBA" id="ARBA00012438"/>
    </source>
</evidence>
<dbReference type="InterPro" id="IPR003594">
    <property type="entry name" value="HATPase_dom"/>
</dbReference>
<sequence>MFKLNRYEVSLTIRVLFLLASITAAAFCIVNNKFTLLFFIGLVLFFQILSFVQFINKTNTELTQFIEAVQYRDFSLQFAEKNAPVSVRQLRRAFNQINGTFKQLSSEREEQYQYLQKILELVDTGILSYDQTGEVGWMNEAFKKMLAIPYLRNISSLEKRNLYVFQAISSLQSGENQLVKIDQKQVLLAKTTFLNDGKLTHLIAFQNVNEAIEDTEAQAYQKLLRVMTHEIMNSVAPIASLAETMEERLKTGQSPNPSNKQLLEDITLGVATIKKRSANLLKFADTYRQLAKVSITSFAVFYVRDLFESVEILLENQIEQKNIELDVILKDFDLQIEGDLALVEQVLINLMINAIDAVKESEQPKIQISAYKNTQEKVVLEVKDNGIGMSAELMDKIFVPFFTSKANGSGIGLSLSKQIMALHKGSITVHSVEEQGTVFRLTFA</sequence>
<dbReference type="PROSITE" id="PS50109">
    <property type="entry name" value="HIS_KIN"/>
    <property type="match status" value="1"/>
</dbReference>
<feature type="domain" description="Histidine kinase" evidence="6">
    <location>
        <begin position="226"/>
        <end position="444"/>
    </location>
</feature>
<proteinExistence type="predicted"/>
<keyword evidence="5" id="KW-1133">Transmembrane helix</keyword>
<evidence type="ECO:0000256" key="1">
    <source>
        <dbReference type="ARBA" id="ARBA00000085"/>
    </source>
</evidence>
<keyword evidence="4 7" id="KW-0418">Kinase</keyword>
<dbReference type="Gene3D" id="3.30.450.20">
    <property type="entry name" value="PAS domain"/>
    <property type="match status" value="1"/>
</dbReference>
<comment type="catalytic activity">
    <reaction evidence="1">
        <text>ATP + protein L-histidine = ADP + protein N-phospho-L-histidine.</text>
        <dbReference type="EC" id="2.7.13.3"/>
    </reaction>
</comment>
<evidence type="ECO:0000313" key="8">
    <source>
        <dbReference type="Proteomes" id="UP001302949"/>
    </source>
</evidence>
<dbReference type="SUPFAM" id="SSF55874">
    <property type="entry name" value="ATPase domain of HSP90 chaperone/DNA topoisomerase II/histidine kinase"/>
    <property type="match status" value="1"/>
</dbReference>
<dbReference type="SMART" id="SM00387">
    <property type="entry name" value="HATPase_c"/>
    <property type="match status" value="1"/>
</dbReference>
<dbReference type="InterPro" id="IPR036890">
    <property type="entry name" value="HATPase_C_sf"/>
</dbReference>
<dbReference type="GO" id="GO:0016301">
    <property type="term" value="F:kinase activity"/>
    <property type="evidence" value="ECO:0007669"/>
    <property type="project" value="UniProtKB-KW"/>
</dbReference>
<keyword evidence="8" id="KW-1185">Reference proteome</keyword>
<evidence type="ECO:0000256" key="4">
    <source>
        <dbReference type="ARBA" id="ARBA00022777"/>
    </source>
</evidence>
<dbReference type="EC" id="2.7.13.3" evidence="2"/>
<keyword evidence="5" id="KW-0812">Transmembrane</keyword>
<keyword evidence="3" id="KW-0808">Transferase</keyword>
<dbReference type="Gene3D" id="3.30.565.10">
    <property type="entry name" value="Histidine kinase-like ATPase, C-terminal domain"/>
    <property type="match status" value="1"/>
</dbReference>
<evidence type="ECO:0000313" key="7">
    <source>
        <dbReference type="EMBL" id="MEA5140441.1"/>
    </source>
</evidence>
<reference evidence="7 8" key="1">
    <citation type="submission" date="2023-12" db="EMBL/GenBank/DDBJ databases">
        <title>Novel species of the genus Arcicella isolated from rivers.</title>
        <authorList>
            <person name="Lu H."/>
        </authorList>
    </citation>
    <scope>NUCLEOTIDE SEQUENCE [LARGE SCALE GENOMIC DNA]</scope>
    <source>
        <strain evidence="7 8">KCTC 23307</strain>
    </source>
</reference>
<protein>
    <recommendedName>
        <fullName evidence="2">histidine kinase</fullName>
        <ecNumber evidence="2">2.7.13.3</ecNumber>
    </recommendedName>
</protein>
<name>A0ABU5QC88_9BACT</name>
<feature type="transmembrane region" description="Helical" evidence="5">
    <location>
        <begin position="35"/>
        <end position="55"/>
    </location>
</feature>
<dbReference type="Proteomes" id="UP001302949">
    <property type="component" value="Unassembled WGS sequence"/>
</dbReference>
<dbReference type="EMBL" id="JAYFUM010000017">
    <property type="protein sequence ID" value="MEA5140441.1"/>
    <property type="molecule type" value="Genomic_DNA"/>
</dbReference>
<organism evidence="7 8">
    <name type="scientific">Arcicella rigui</name>
    <dbReference type="NCBI Taxonomy" id="797020"/>
    <lineage>
        <taxon>Bacteria</taxon>
        <taxon>Pseudomonadati</taxon>
        <taxon>Bacteroidota</taxon>
        <taxon>Cytophagia</taxon>
        <taxon>Cytophagales</taxon>
        <taxon>Flectobacillaceae</taxon>
        <taxon>Arcicella</taxon>
    </lineage>
</organism>
<dbReference type="PRINTS" id="PR00344">
    <property type="entry name" value="BCTRLSENSOR"/>
</dbReference>
<comment type="caution">
    <text evidence="7">The sequence shown here is derived from an EMBL/GenBank/DDBJ whole genome shotgun (WGS) entry which is preliminary data.</text>
</comment>
<evidence type="ECO:0000259" key="6">
    <source>
        <dbReference type="PROSITE" id="PS50109"/>
    </source>
</evidence>
<accession>A0ABU5QC88</accession>